<dbReference type="Pfam" id="PF14311">
    <property type="entry name" value="DUF4379"/>
    <property type="match status" value="1"/>
</dbReference>
<gene>
    <name evidence="2" type="ORF">DYE49_02400</name>
</gene>
<dbReference type="KEGG" id="trc:DYE49_02400"/>
<protein>
    <recommendedName>
        <fullName evidence="1">Treble clef zinc finger domain-containing protein</fullName>
    </recommendedName>
</protein>
<name>A0A7M1XIH4_9SPIR</name>
<evidence type="ECO:0000259" key="1">
    <source>
        <dbReference type="Pfam" id="PF14311"/>
    </source>
</evidence>
<dbReference type="Proteomes" id="UP000593591">
    <property type="component" value="Chromosome"/>
</dbReference>
<dbReference type="InterPro" id="IPR025487">
    <property type="entry name" value="DUF4379"/>
</dbReference>
<sequence>MSKVIPGVNDLATVNPKLAAQWHPTKNGNLKPTDVTIGSQVLVWWIDEHNHGWQSTVKNRSKGNGCPICIGKRVLTGFNDFASNYPEISKQW</sequence>
<organism evidence="2 3">
    <name type="scientific">Treponema rectale</name>
    <dbReference type="NCBI Taxonomy" id="744512"/>
    <lineage>
        <taxon>Bacteria</taxon>
        <taxon>Pseudomonadati</taxon>
        <taxon>Spirochaetota</taxon>
        <taxon>Spirochaetia</taxon>
        <taxon>Spirochaetales</taxon>
        <taxon>Treponemataceae</taxon>
        <taxon>Treponema</taxon>
    </lineage>
</organism>
<reference evidence="2 3" key="1">
    <citation type="submission" date="2018-08" db="EMBL/GenBank/DDBJ databases">
        <title>The first complete genome of Treponema rectale (CHPAT), a commensal spirochete of the bovine rectum.</title>
        <authorList>
            <person name="Staton G.J."/>
            <person name="Clegg S.R."/>
            <person name="Carter S.D."/>
            <person name="Radford A.D."/>
            <person name="Darby A."/>
            <person name="Hall N."/>
            <person name="Birtles R.J."/>
            <person name="Evans N.J."/>
        </authorList>
    </citation>
    <scope>NUCLEOTIDE SEQUENCE [LARGE SCALE GENOMIC DNA]</scope>
    <source>
        <strain evidence="2 3">CHPA</strain>
    </source>
</reference>
<dbReference type="AlphaFoldDB" id="A0A7M1XIH4"/>
<feature type="domain" description="Treble clef zinc finger" evidence="1">
    <location>
        <begin position="18"/>
        <end position="71"/>
    </location>
</feature>
<evidence type="ECO:0000313" key="2">
    <source>
        <dbReference type="EMBL" id="QOS39366.1"/>
    </source>
</evidence>
<proteinExistence type="predicted"/>
<accession>A0A7M1XIH4</accession>
<dbReference type="EMBL" id="CP031517">
    <property type="protein sequence ID" value="QOS39366.1"/>
    <property type="molecule type" value="Genomic_DNA"/>
</dbReference>
<evidence type="ECO:0000313" key="3">
    <source>
        <dbReference type="Proteomes" id="UP000593591"/>
    </source>
</evidence>